<dbReference type="RefSeq" id="XP_013385926.1">
    <property type="nucleotide sequence ID" value="XM_013530472.1"/>
</dbReference>
<evidence type="ECO:0000313" key="8">
    <source>
        <dbReference type="Proteomes" id="UP000085678"/>
    </source>
</evidence>
<name>A0A1S3HKD5_LINAN</name>
<gene>
    <name evidence="9" type="primary">LOC106155577</name>
</gene>
<dbReference type="STRING" id="7574.A0A1S3HKD5"/>
<dbReference type="InterPro" id="IPR001828">
    <property type="entry name" value="ANF_lig-bd_rcpt"/>
</dbReference>
<dbReference type="Gene3D" id="3.40.50.2300">
    <property type="match status" value="4"/>
</dbReference>
<dbReference type="Pfam" id="PF01094">
    <property type="entry name" value="ANF_receptor"/>
    <property type="match status" value="2"/>
</dbReference>
<organism evidence="8 9">
    <name type="scientific">Lingula anatina</name>
    <name type="common">Brachiopod</name>
    <name type="synonym">Lingula unguis</name>
    <dbReference type="NCBI Taxonomy" id="7574"/>
    <lineage>
        <taxon>Eukaryota</taxon>
        <taxon>Metazoa</taxon>
        <taxon>Spiralia</taxon>
        <taxon>Lophotrochozoa</taxon>
        <taxon>Brachiopoda</taxon>
        <taxon>Linguliformea</taxon>
        <taxon>Lingulata</taxon>
        <taxon>Lingulida</taxon>
        <taxon>Linguloidea</taxon>
        <taxon>Lingulidae</taxon>
        <taxon>Lingula</taxon>
    </lineage>
</organism>
<evidence type="ECO:0000256" key="3">
    <source>
        <dbReference type="ARBA" id="ARBA00022989"/>
    </source>
</evidence>
<reference evidence="9" key="1">
    <citation type="submission" date="2025-08" db="UniProtKB">
        <authorList>
            <consortium name="RefSeq"/>
        </authorList>
    </citation>
    <scope>IDENTIFICATION</scope>
    <source>
        <tissue evidence="9">Gonads</tissue>
    </source>
</reference>
<dbReference type="InterPro" id="IPR000337">
    <property type="entry name" value="GPCR_3"/>
</dbReference>
<keyword evidence="6" id="KW-0325">Glycoprotein</keyword>
<keyword evidence="2" id="KW-0812">Transmembrane</keyword>
<dbReference type="AlphaFoldDB" id="A0A1S3HKD5"/>
<keyword evidence="4" id="KW-0472">Membrane</keyword>
<dbReference type="KEGG" id="lak:106155577"/>
<dbReference type="InterPro" id="IPR028082">
    <property type="entry name" value="Peripla_BP_I"/>
</dbReference>
<proteinExistence type="predicted"/>
<evidence type="ECO:0000256" key="6">
    <source>
        <dbReference type="ARBA" id="ARBA00023180"/>
    </source>
</evidence>
<dbReference type="OrthoDB" id="425344at2759"/>
<keyword evidence="3" id="KW-1133">Transmembrane helix</keyword>
<keyword evidence="8" id="KW-1185">Reference proteome</keyword>
<evidence type="ECO:0000259" key="7">
    <source>
        <dbReference type="Pfam" id="PF01094"/>
    </source>
</evidence>
<feature type="domain" description="Receptor ligand binding region" evidence="7">
    <location>
        <begin position="593"/>
        <end position="916"/>
    </location>
</feature>
<evidence type="ECO:0000256" key="5">
    <source>
        <dbReference type="ARBA" id="ARBA00023170"/>
    </source>
</evidence>
<evidence type="ECO:0000313" key="9">
    <source>
        <dbReference type="RefSeq" id="XP_013385926.1"/>
    </source>
</evidence>
<evidence type="ECO:0000256" key="1">
    <source>
        <dbReference type="ARBA" id="ARBA00004141"/>
    </source>
</evidence>
<dbReference type="PANTHER" id="PTHR24060">
    <property type="entry name" value="METABOTROPIC GLUTAMATE RECEPTOR"/>
    <property type="match status" value="1"/>
</dbReference>
<evidence type="ECO:0000256" key="4">
    <source>
        <dbReference type="ARBA" id="ARBA00023136"/>
    </source>
</evidence>
<evidence type="ECO:0000256" key="2">
    <source>
        <dbReference type="ARBA" id="ARBA00022692"/>
    </source>
</evidence>
<dbReference type="SUPFAM" id="SSF53822">
    <property type="entry name" value="Periplasmic binding protein-like I"/>
    <property type="match status" value="2"/>
</dbReference>
<accession>A0A1S3HKD5</accession>
<dbReference type="GO" id="GO:0016020">
    <property type="term" value="C:membrane"/>
    <property type="evidence" value="ECO:0007669"/>
    <property type="project" value="UniProtKB-SubCell"/>
</dbReference>
<comment type="subcellular location">
    <subcellularLocation>
        <location evidence="1">Membrane</location>
        <topology evidence="1">Multi-pass membrane protein</topology>
    </subcellularLocation>
</comment>
<keyword evidence="5" id="KW-0675">Receptor</keyword>
<dbReference type="GO" id="GO:0004930">
    <property type="term" value="F:G protein-coupled receptor activity"/>
    <property type="evidence" value="ECO:0007669"/>
    <property type="project" value="InterPro"/>
</dbReference>
<dbReference type="PRINTS" id="PR00248">
    <property type="entry name" value="GPCRMGR"/>
</dbReference>
<protein>
    <submittedName>
        <fullName evidence="9">Uncharacterized protein LOC106155577</fullName>
    </submittedName>
</protein>
<dbReference type="InParanoid" id="A0A1S3HKD5"/>
<dbReference type="GeneID" id="106155577"/>
<dbReference type="Proteomes" id="UP000085678">
    <property type="component" value="Unplaced"/>
</dbReference>
<sequence>MAFTETGEARFPMYSVYNIQLTGKSLDIKEVGTWKSGNLEIKSPIKMYDRKGKETAKHIPSTCTENCHECLHTVDRISEIPGGDVQLLGVFNAHSKGSNGRECSKSVDEIGVLAEVEGFLYAVDQINNDPTILPDVKLGATVLDDCAFSPVRTFRQISRFLVKNDESAGKNGFAPVLGSVTALSSNAAIYTQDILEVYGVPQISYRSSSPLLSDKKKYPNFLRVIGSDQYQVEAFIDILKASKWTSVIAIYSDNAYGLEGSRLLLKLAQEEGITVSTLVKMNDDIASDSNAIRDIIRYISSGFRAQVQVVIMFTTAEHTRAILAGKDREKDLPRKTWFGGDGWGTELGIVSGLEETAEGAVTLDFFSAPVDGFNKYLTTLSPFKNSRNVWFREFWEQKFECFIADRTFKEPCQDDRLTPEDIAPFQGRVAFITDIVRLYAKGLEQLMADFCPMTPSKLCVNAVKNLNKVTTYIKDSEFTGSSGLEVAFDSFDDAIPSYQINTFQELSRNKYGYINVGQWVNGNLLLEHISADTIVSSCSKPPCRTTSPDVLDLQFHPQPQDFTLIGLFPLYGFDTCGNTCDGELRHEIYHSLLGFYYAIDQINKKAAIILQGSKLGYVVYNTCSSPTVASDVVNGFDAKYPYFSQPPEVPVRTGVLGMVAGFEKNESDAISEARREQQHLVQISPVKEGSKTDGVIGVPHVVKDTTTLLVNVLFRLQWTHVSIVASNEKASLDLALILKNDIERRTFIIGTFLTVNGTSASDYDDVIAKLVKAGAPNVVTFANADDSRQLLLAAERQDTAGRLLWINAGQWKYPKMVVDGLDEVMKGSLILVPDAVLDADFDSFTKTLTPDSFPDDPWYAEFWEKHFQCALTFGGKFPNACTGDESFERRPLPPMPVTANTAKAVYAYADGLAKFYLYKCGRVDFEGCLGQVNGDAKDVAELYKEVRLVLDEGVDDPVLNFRYEYKILNFQKLKDGSFGYATVGSWYKGKLSLSPSDVQRYDSLEKGALLPPPPPLPARSPNLRGYYKHFLNR</sequence>
<feature type="domain" description="Receptor ligand binding region" evidence="7">
    <location>
        <begin position="118"/>
        <end position="503"/>
    </location>
</feature>
<dbReference type="InterPro" id="IPR050726">
    <property type="entry name" value="mGluR"/>
</dbReference>